<dbReference type="AlphaFoldDB" id="A0A1F5ABB5"/>
<protein>
    <submittedName>
        <fullName evidence="1">Quinate 5-dehydrogenase</fullName>
    </submittedName>
</protein>
<comment type="caution">
    <text evidence="1">The sequence shown here is derived from an EMBL/GenBank/DDBJ whole genome shotgun (WGS) entry which is preliminary data.</text>
</comment>
<accession>A0A1F5ABB5</accession>
<gene>
    <name evidence="1" type="ORF">A2V47_01695</name>
</gene>
<dbReference type="Proteomes" id="UP000177701">
    <property type="component" value="Unassembled WGS sequence"/>
</dbReference>
<organism evidence="1 2">
    <name type="scientific">Candidatus Sediminicultor quintus</name>
    <dbReference type="NCBI Taxonomy" id="1797291"/>
    <lineage>
        <taxon>Bacteria</taxon>
        <taxon>Pseudomonadati</taxon>
        <taxon>Atribacterota</taxon>
        <taxon>Candidatus Phoenicimicrobiia</taxon>
        <taxon>Candidatus Pheonicimicrobiales</taxon>
        <taxon>Candidatus Phoenicimicrobiaceae</taxon>
        <taxon>Candidatus Sediminicultor</taxon>
    </lineage>
</organism>
<dbReference type="STRING" id="1797291.A2V47_01695"/>
<sequence>MKKVLGVSLGSSTRDHKVVIEVLGEKVEIERRGTDGDVKKMMQIFQENDGKVDIFSLGGTDLYLYSGPQGKRYTIRESEKIISVIKKTPIVDGTGIKYVLEKSVVKYIDTQTDIPLKGKKALVTITVDRFGMAEGLIEAGCEMTFGDLIFGLNIPIPLHSFRSIEIFARLLLPILIYVPIKYLYPTGEKQEKSNLKYVKYFYDADIIAGDYLAISQYMPQDMEGKIVITNTVTSFNVEDLKKRGVSYLITTTPEFEGRSFGTNVFQATLAAISGKSPEELQPEDYLKLIEKTGFKPRIEKLN</sequence>
<reference evidence="1 2" key="1">
    <citation type="journal article" date="2016" name="Nat. Commun.">
        <title>Thousands of microbial genomes shed light on interconnected biogeochemical processes in an aquifer system.</title>
        <authorList>
            <person name="Anantharaman K."/>
            <person name="Brown C.T."/>
            <person name="Hug L.A."/>
            <person name="Sharon I."/>
            <person name="Castelle C.J."/>
            <person name="Probst A.J."/>
            <person name="Thomas B.C."/>
            <person name="Singh A."/>
            <person name="Wilkins M.J."/>
            <person name="Karaoz U."/>
            <person name="Brodie E.L."/>
            <person name="Williams K.H."/>
            <person name="Hubbard S.S."/>
            <person name="Banfield J.F."/>
        </authorList>
    </citation>
    <scope>NUCLEOTIDE SEQUENCE [LARGE SCALE GENOMIC DNA]</scope>
</reference>
<evidence type="ECO:0000313" key="1">
    <source>
        <dbReference type="EMBL" id="OGD15556.1"/>
    </source>
</evidence>
<dbReference type="EMBL" id="MEYH01000053">
    <property type="protein sequence ID" value="OGD15556.1"/>
    <property type="molecule type" value="Genomic_DNA"/>
</dbReference>
<name>A0A1F5ABB5_9BACT</name>
<proteinExistence type="predicted"/>
<evidence type="ECO:0000313" key="2">
    <source>
        <dbReference type="Proteomes" id="UP000177701"/>
    </source>
</evidence>